<protein>
    <recommendedName>
        <fullName evidence="4">Lipoprotein</fullName>
    </recommendedName>
</protein>
<proteinExistence type="predicted"/>
<dbReference type="EMBL" id="JANKHH010000004">
    <property type="protein sequence ID" value="MCR2833677.1"/>
    <property type="molecule type" value="Genomic_DNA"/>
</dbReference>
<dbReference type="Proteomes" id="UP001206067">
    <property type="component" value="Unassembled WGS sequence"/>
</dbReference>
<feature type="chain" id="PRO_5045759748" description="Lipoprotein" evidence="1">
    <location>
        <begin position="17"/>
        <end position="126"/>
    </location>
</feature>
<gene>
    <name evidence="2" type="ORF">NSO95_06940</name>
</gene>
<keyword evidence="1" id="KW-0732">Signal</keyword>
<organism evidence="2 3">
    <name type="scientific">Parerythrobacter lacustris</name>
    <dbReference type="NCBI Taxonomy" id="2969984"/>
    <lineage>
        <taxon>Bacteria</taxon>
        <taxon>Pseudomonadati</taxon>
        <taxon>Pseudomonadota</taxon>
        <taxon>Alphaproteobacteria</taxon>
        <taxon>Sphingomonadales</taxon>
        <taxon>Erythrobacteraceae</taxon>
        <taxon>Parerythrobacter</taxon>
    </lineage>
</organism>
<sequence length="126" mass="13172">MSLRISSLGFAALALAGCSGEAPVQPQAEEGAKPIDCALGEGSDFGAYCFVENGEVEGQEVLTIRHPDGGFRRFTVNPDGSGLSVADGADAARNALIENGERLEVVVGEDRYRLPVRDHDAGAPKN</sequence>
<comment type="caution">
    <text evidence="2">The sequence shown here is derived from an EMBL/GenBank/DDBJ whole genome shotgun (WGS) entry which is preliminary data.</text>
</comment>
<evidence type="ECO:0008006" key="4">
    <source>
        <dbReference type="Google" id="ProtNLM"/>
    </source>
</evidence>
<keyword evidence="3" id="KW-1185">Reference proteome</keyword>
<dbReference type="RefSeq" id="WP_257595455.1">
    <property type="nucleotide sequence ID" value="NZ_JANKHH010000004.1"/>
</dbReference>
<evidence type="ECO:0000256" key="1">
    <source>
        <dbReference type="SAM" id="SignalP"/>
    </source>
</evidence>
<dbReference type="PROSITE" id="PS51257">
    <property type="entry name" value="PROKAR_LIPOPROTEIN"/>
    <property type="match status" value="1"/>
</dbReference>
<feature type="signal peptide" evidence="1">
    <location>
        <begin position="1"/>
        <end position="16"/>
    </location>
</feature>
<evidence type="ECO:0000313" key="3">
    <source>
        <dbReference type="Proteomes" id="UP001206067"/>
    </source>
</evidence>
<reference evidence="2 3" key="1">
    <citation type="submission" date="2022-08" db="EMBL/GenBank/DDBJ databases">
        <title>Polyphasic taxonomy analysis of Qipengyuania sp.RS5-5.</title>
        <authorList>
            <person name="Xamxidin M."/>
            <person name="Wu M."/>
        </authorList>
    </citation>
    <scope>NUCLEOTIDE SEQUENCE [LARGE SCALE GENOMIC DNA]</scope>
    <source>
        <strain evidence="2 3">RS5-5</strain>
    </source>
</reference>
<accession>A0ABT1XR20</accession>
<evidence type="ECO:0000313" key="2">
    <source>
        <dbReference type="EMBL" id="MCR2833677.1"/>
    </source>
</evidence>
<name>A0ABT1XR20_9SPHN</name>